<dbReference type="InterPro" id="IPR057684">
    <property type="entry name" value="DUF7924"/>
</dbReference>
<organism evidence="3 4">
    <name type="scientific">Exophiala mesophila</name>
    <name type="common">Black yeast-like fungus</name>
    <dbReference type="NCBI Taxonomy" id="212818"/>
    <lineage>
        <taxon>Eukaryota</taxon>
        <taxon>Fungi</taxon>
        <taxon>Dikarya</taxon>
        <taxon>Ascomycota</taxon>
        <taxon>Pezizomycotina</taxon>
        <taxon>Eurotiomycetes</taxon>
        <taxon>Chaetothyriomycetidae</taxon>
        <taxon>Chaetothyriales</taxon>
        <taxon>Herpotrichiellaceae</taxon>
        <taxon>Exophiala</taxon>
    </lineage>
</organism>
<sequence>MNGASPSFDNTVSLMRAIDGSHLVWSEFRNVVLAAFQIVLADDLQLSHLSRPLADRLKVSLQDLGRFNHQQRQWRDQVENGKGFGPTLLFPPNVLPPIAAHPHLQRCLTPKLSREALPPRVARARDSLFELPAPRPGLLTGFTPYAFNEGELSILPNCVSTTGTVVDFASGCVSPGSTAYCPFLVFERMRVVSDDAVQAAKNQCAIAGAHCVRAFQMLFKRCCGPIPALDRPIAFSCALDNSVALINHHSIDSEGRYYMSEMSRFNLEDTDGFNEFQAWIEAIEQWGLTYIFPIVKIALQQHLKGNFTPPISPMPSLTLSIDTAPGGEEILMKILRATYGSIKWRCDGEYETPLNSSIAHCGTPFGARKMRTMALSPATPADVMSAVSGRSGAISSWRMKPDYSARSPVQRRFLPPSPLRLKHDFPDSPVRRATLSPCSPPPDAPWTAKSPMLVLQRRMDLAMDEIQELRTLVQLLQRELQAENRAPEATQKQRPKATTIVNEDWISTPTAPTLTSPISWNEALDRAMHLQAFEAQIIPAQDPVCNISFPGIYLTFMALSWLLNVGMVESFLNVIAAYTTWSLILDMVERAGIALDRLKAFASTLLSDEDASAN</sequence>
<name>A0A438MSG3_EXOME</name>
<dbReference type="OrthoDB" id="4137298at2759"/>
<dbReference type="PANTHER" id="PTHR42470">
    <property type="entry name" value="VAST DOMAIN-CONTAINING PROTEIN"/>
    <property type="match status" value="1"/>
</dbReference>
<evidence type="ECO:0000313" key="4">
    <source>
        <dbReference type="Proteomes" id="UP000288859"/>
    </source>
</evidence>
<comment type="caution">
    <text evidence="3">The sequence shown here is derived from an EMBL/GenBank/DDBJ whole genome shotgun (WGS) entry which is preliminary data.</text>
</comment>
<feature type="domain" description="DUF7924" evidence="2">
    <location>
        <begin position="128"/>
        <end position="279"/>
    </location>
</feature>
<gene>
    <name evidence="3" type="ORF">B0A52_10242</name>
</gene>
<proteinExistence type="predicted"/>
<accession>A0A438MSG3</accession>
<dbReference type="PANTHER" id="PTHR42470:SF1">
    <property type="entry name" value="VAST DOMAIN-CONTAINING PROTEIN"/>
    <property type="match status" value="1"/>
</dbReference>
<keyword evidence="1" id="KW-0175">Coiled coil</keyword>
<evidence type="ECO:0000259" key="2">
    <source>
        <dbReference type="Pfam" id="PF25545"/>
    </source>
</evidence>
<dbReference type="AlphaFoldDB" id="A0A438MSG3"/>
<dbReference type="EMBL" id="NAJM01000075">
    <property type="protein sequence ID" value="RVX65878.1"/>
    <property type="molecule type" value="Genomic_DNA"/>
</dbReference>
<evidence type="ECO:0000313" key="3">
    <source>
        <dbReference type="EMBL" id="RVX65878.1"/>
    </source>
</evidence>
<evidence type="ECO:0000256" key="1">
    <source>
        <dbReference type="SAM" id="Coils"/>
    </source>
</evidence>
<dbReference type="Proteomes" id="UP000288859">
    <property type="component" value="Unassembled WGS sequence"/>
</dbReference>
<feature type="coiled-coil region" evidence="1">
    <location>
        <begin position="452"/>
        <end position="486"/>
    </location>
</feature>
<dbReference type="Pfam" id="PF25545">
    <property type="entry name" value="DUF7924"/>
    <property type="match status" value="1"/>
</dbReference>
<protein>
    <recommendedName>
        <fullName evidence="2">DUF7924 domain-containing protein</fullName>
    </recommendedName>
</protein>
<reference evidence="3 4" key="1">
    <citation type="submission" date="2017-03" db="EMBL/GenBank/DDBJ databases">
        <title>Genomes of endolithic fungi from Antarctica.</title>
        <authorList>
            <person name="Coleine C."/>
            <person name="Masonjones S."/>
            <person name="Stajich J.E."/>
        </authorList>
    </citation>
    <scope>NUCLEOTIDE SEQUENCE [LARGE SCALE GENOMIC DNA]</scope>
    <source>
        <strain evidence="3 4">CCFEE 6314</strain>
    </source>
</reference>